<feature type="compositionally biased region" description="Low complexity" evidence="1">
    <location>
        <begin position="61"/>
        <end position="75"/>
    </location>
</feature>
<evidence type="ECO:0000313" key="3">
    <source>
        <dbReference type="Proteomes" id="UP000005239"/>
    </source>
</evidence>
<evidence type="ECO:0000313" key="2">
    <source>
        <dbReference type="EnsemblMetazoa" id="PPA06878.1"/>
    </source>
</evidence>
<evidence type="ECO:0000256" key="1">
    <source>
        <dbReference type="SAM" id="MobiDB-lite"/>
    </source>
</evidence>
<gene>
    <name evidence="2" type="primary">WBGene00096432</name>
</gene>
<proteinExistence type="predicted"/>
<dbReference type="Proteomes" id="UP000005239">
    <property type="component" value="Unassembled WGS sequence"/>
</dbReference>
<keyword evidence="3" id="KW-1185">Reference proteome</keyword>
<dbReference type="AlphaFoldDB" id="A0A2A6BBQ6"/>
<sequence length="183" mass="19514">MDDFDLAKRIAKDLLEAVKRDPKLKKTVSAAAELVASLELKSDRQSANVSCQTDNPPISPPSSSSGQSVSQSINGTPHSSMGAYNSVQTPQRAASSTSGSTPFLRLLGNSAKSARVNHRFHPYGVTINPQVFPSKNIPCPASPCATQTVSTTRSSWTEVHGLYKKFMDCSCTSTKITAGPFLP</sequence>
<dbReference type="EnsemblMetazoa" id="PPA06878.1">
    <property type="protein sequence ID" value="PPA06878.1"/>
    <property type="gene ID" value="WBGene00096432"/>
</dbReference>
<name>A0A2A6BBQ6_PRIPA</name>
<feature type="compositionally biased region" description="Polar residues" evidence="1">
    <location>
        <begin position="45"/>
        <end position="54"/>
    </location>
</feature>
<reference evidence="3" key="1">
    <citation type="journal article" date="2008" name="Nat. Genet.">
        <title>The Pristionchus pacificus genome provides a unique perspective on nematode lifestyle and parasitism.</title>
        <authorList>
            <person name="Dieterich C."/>
            <person name="Clifton S.W."/>
            <person name="Schuster L.N."/>
            <person name="Chinwalla A."/>
            <person name="Delehaunty K."/>
            <person name="Dinkelacker I."/>
            <person name="Fulton L."/>
            <person name="Fulton R."/>
            <person name="Godfrey J."/>
            <person name="Minx P."/>
            <person name="Mitreva M."/>
            <person name="Roeseler W."/>
            <person name="Tian H."/>
            <person name="Witte H."/>
            <person name="Yang S.P."/>
            <person name="Wilson R.K."/>
            <person name="Sommer R.J."/>
        </authorList>
    </citation>
    <scope>NUCLEOTIDE SEQUENCE [LARGE SCALE GENOMIC DNA]</scope>
    <source>
        <strain evidence="3">PS312</strain>
    </source>
</reference>
<accession>A0A8R1YBV4</accession>
<organism evidence="2 3">
    <name type="scientific">Pristionchus pacificus</name>
    <name type="common">Parasitic nematode worm</name>
    <dbReference type="NCBI Taxonomy" id="54126"/>
    <lineage>
        <taxon>Eukaryota</taxon>
        <taxon>Metazoa</taxon>
        <taxon>Ecdysozoa</taxon>
        <taxon>Nematoda</taxon>
        <taxon>Chromadorea</taxon>
        <taxon>Rhabditida</taxon>
        <taxon>Rhabditina</taxon>
        <taxon>Diplogasteromorpha</taxon>
        <taxon>Diplogasteroidea</taxon>
        <taxon>Neodiplogasteridae</taxon>
        <taxon>Pristionchus</taxon>
    </lineage>
</organism>
<feature type="compositionally biased region" description="Polar residues" evidence="1">
    <location>
        <begin position="76"/>
        <end position="101"/>
    </location>
</feature>
<accession>A0A2A6BBQ6</accession>
<protein>
    <submittedName>
        <fullName evidence="2">Uncharacterized protein</fullName>
    </submittedName>
</protein>
<feature type="region of interest" description="Disordered" evidence="1">
    <location>
        <begin position="41"/>
        <end position="102"/>
    </location>
</feature>
<reference evidence="2" key="2">
    <citation type="submission" date="2022-06" db="UniProtKB">
        <authorList>
            <consortium name="EnsemblMetazoa"/>
        </authorList>
    </citation>
    <scope>IDENTIFICATION</scope>
    <source>
        <strain evidence="2">PS312</strain>
    </source>
</reference>